<evidence type="ECO:0000313" key="3">
    <source>
        <dbReference type="Proteomes" id="UP000197692"/>
    </source>
</evidence>
<reference evidence="3" key="1">
    <citation type="submission" date="2016-02" db="EMBL/GenBank/DDBJ databases">
        <title>Genomic analyses of a collection of pathogenic Corynebacterium diphtheriae.</title>
        <authorList>
            <person name="Sangal V."/>
            <person name="Titov L."/>
        </authorList>
    </citation>
    <scope>NUCLEOTIDE SEQUENCE [LARGE SCALE GENOMIC DNA]</scope>
    <source>
        <strain evidence="3">1438</strain>
    </source>
</reference>
<feature type="signal peptide" evidence="1">
    <location>
        <begin position="1"/>
        <end position="19"/>
    </location>
</feature>
<evidence type="ECO:0000256" key="1">
    <source>
        <dbReference type="SAM" id="SignalP"/>
    </source>
</evidence>
<dbReference type="Proteomes" id="UP000197692">
    <property type="component" value="Unassembled WGS sequence"/>
</dbReference>
<name>A0A854NI85_CORDP</name>
<accession>A0A854NI85</accession>
<evidence type="ECO:0000313" key="2">
    <source>
        <dbReference type="EMBL" id="OWM34551.1"/>
    </source>
</evidence>
<evidence type="ECO:0008006" key="4">
    <source>
        <dbReference type="Google" id="ProtNLM"/>
    </source>
</evidence>
<comment type="caution">
    <text evidence="2">The sequence shown here is derived from an EMBL/GenBank/DDBJ whole genome shotgun (WGS) entry which is preliminary data.</text>
</comment>
<gene>
    <name evidence="2" type="ORF">AY602_07675</name>
</gene>
<dbReference type="RefSeq" id="WP_010934237.1">
    <property type="nucleotide sequence ID" value="NZ_JADQVQ010000001.1"/>
</dbReference>
<protein>
    <recommendedName>
        <fullName evidence="4">Secreted protein</fullName>
    </recommendedName>
</protein>
<dbReference type="EMBL" id="LSZF01000026">
    <property type="protein sequence ID" value="OWM34551.1"/>
    <property type="molecule type" value="Genomic_DNA"/>
</dbReference>
<organism evidence="2 3">
    <name type="scientific">Corynebacterium diphtheriae bv. mitis</name>
    <dbReference type="NCBI Taxonomy" id="1806053"/>
    <lineage>
        <taxon>Bacteria</taxon>
        <taxon>Bacillati</taxon>
        <taxon>Actinomycetota</taxon>
        <taxon>Actinomycetes</taxon>
        <taxon>Mycobacteriales</taxon>
        <taxon>Corynebacteriaceae</taxon>
        <taxon>Corynebacterium</taxon>
    </lineage>
</organism>
<proteinExistence type="predicted"/>
<keyword evidence="1" id="KW-0732">Signal</keyword>
<sequence>MKKFGLLSIPLGMALILSAVESPANVQSSMSSVPQTLGATSSLGIPDDEVEQLLTAIDSIPDEVLAEGDEATAEWVQENLASKEIVPYIATEVACAGAILWAIGSTLLPVAKIIKSKKAIKALGGVKAAVSQLAQKGFNWPSIQQTGGALRDLGAELIGVAGVSDTVSTKIQ</sequence>
<dbReference type="AlphaFoldDB" id="A0A854NI85"/>
<feature type="chain" id="PRO_5039546860" description="Secreted protein" evidence="1">
    <location>
        <begin position="20"/>
        <end position="172"/>
    </location>
</feature>